<dbReference type="Pfam" id="PF25019">
    <property type="entry name" value="LRR_R13L1-DRL21"/>
    <property type="match status" value="1"/>
</dbReference>
<proteinExistence type="predicted"/>
<evidence type="ECO:0000313" key="4">
    <source>
        <dbReference type="Proteomes" id="UP000636709"/>
    </source>
</evidence>
<gene>
    <name evidence="3" type="ORF">HU200_024693</name>
</gene>
<evidence type="ECO:0000259" key="2">
    <source>
        <dbReference type="Pfam" id="PF25019"/>
    </source>
</evidence>
<dbReference type="SUPFAM" id="SSF52047">
    <property type="entry name" value="RNI-like"/>
    <property type="match status" value="1"/>
</dbReference>
<dbReference type="AlphaFoldDB" id="A0A835EWB6"/>
<evidence type="ECO:0000313" key="3">
    <source>
        <dbReference type="EMBL" id="KAF8719928.1"/>
    </source>
</evidence>
<dbReference type="Proteomes" id="UP000636709">
    <property type="component" value="Unassembled WGS sequence"/>
</dbReference>
<reference evidence="3" key="1">
    <citation type="submission" date="2020-07" db="EMBL/GenBank/DDBJ databases">
        <title>Genome sequence and genetic diversity analysis of an under-domesticated orphan crop, white fonio (Digitaria exilis).</title>
        <authorList>
            <person name="Bennetzen J.L."/>
            <person name="Chen S."/>
            <person name="Ma X."/>
            <person name="Wang X."/>
            <person name="Yssel A.E.J."/>
            <person name="Chaluvadi S.R."/>
            <person name="Johnson M."/>
            <person name="Gangashetty P."/>
            <person name="Hamidou F."/>
            <person name="Sanogo M.D."/>
            <person name="Zwaenepoel A."/>
            <person name="Wallace J."/>
            <person name="Van De Peer Y."/>
            <person name="Van Deynze A."/>
        </authorList>
    </citation>
    <scope>NUCLEOTIDE SEQUENCE</scope>
    <source>
        <tissue evidence="3">Leaves</tissue>
    </source>
</reference>
<dbReference type="InterPro" id="IPR032675">
    <property type="entry name" value="LRR_dom_sf"/>
</dbReference>
<dbReference type="PANTHER" id="PTHR47186">
    <property type="entry name" value="LEUCINE-RICH REPEAT-CONTAINING PROTEIN 57"/>
    <property type="match status" value="1"/>
</dbReference>
<protein>
    <recommendedName>
        <fullName evidence="2">R13L1/DRL21-like LRR repeat region domain-containing protein</fullName>
    </recommendedName>
</protein>
<dbReference type="Gene3D" id="3.80.10.10">
    <property type="entry name" value="Ribonuclease Inhibitor"/>
    <property type="match status" value="3"/>
</dbReference>
<dbReference type="PANTHER" id="PTHR47186:SF3">
    <property type="entry name" value="OS09G0267800 PROTEIN"/>
    <property type="match status" value="1"/>
</dbReference>
<feature type="chain" id="PRO_5032829030" description="R13L1/DRL21-like LRR repeat region domain-containing protein" evidence="1">
    <location>
        <begin position="21"/>
        <end position="523"/>
    </location>
</feature>
<dbReference type="InterPro" id="IPR056789">
    <property type="entry name" value="LRR_R13L1-DRL21"/>
</dbReference>
<evidence type="ECO:0000256" key="1">
    <source>
        <dbReference type="SAM" id="SignalP"/>
    </source>
</evidence>
<keyword evidence="4" id="KW-1185">Reference proteome</keyword>
<comment type="caution">
    <text evidence="3">The sequence shown here is derived from an EMBL/GenBank/DDBJ whole genome shotgun (WGS) entry which is preliminary data.</text>
</comment>
<feature type="signal peptide" evidence="1">
    <location>
        <begin position="1"/>
        <end position="20"/>
    </location>
</feature>
<name>A0A835EWB6_9POAL</name>
<sequence length="523" mass="59309">MSNCHKIHILPISLCSLLHLEDLNLSCCYELQELPEEFGNIHGLRILDLSCSQLFALPETLTNLTNLEHLNLACCISLEMMPGYYGCLKKLKVLNISYCFKVRIPDGISNLCDLKSLLAVGLYDLSGSNMDDVNCVSSSIHMPKIDFEEANLDSDFDEMLKHKKLHLVGIDNVQNIYKFEKFALHTHQRLNTLRLSTNYWYRDEGANIVPGNVVLEKLIPPRTLEHFELSGYDDSIFPEWMLKLTTILPNLVHLVLTFVKCDHLPPLGQIPKLQSLVIESLPNVKGVGEVFAGGSKPFLKLRYLNISDMPNLERWLTKISTSDEVESMYVFPNLHHLKVSQCPKLRFEPSLPECFLLEINASDEILLGQPKTPSQSHPMPTRRIKIDSCELSSSGGYQLRLLTSFHSLKFLSITTCDGLGSWGENIGALTSLEVLELSFCDIPRFLGRIRSLRRLSIHMCHIPCDFPQHLLQLSLLRELWMVHCEADFSLPSETTRANLAHIPDINLYFVSLLSISVVSFCFI</sequence>
<keyword evidence="1" id="KW-0732">Signal</keyword>
<feature type="domain" description="R13L1/DRL21-like LRR repeat region" evidence="2">
    <location>
        <begin position="162"/>
        <end position="280"/>
    </location>
</feature>
<dbReference type="EMBL" id="JACEFO010001700">
    <property type="protein sequence ID" value="KAF8719928.1"/>
    <property type="molecule type" value="Genomic_DNA"/>
</dbReference>
<organism evidence="3 4">
    <name type="scientific">Digitaria exilis</name>
    <dbReference type="NCBI Taxonomy" id="1010633"/>
    <lineage>
        <taxon>Eukaryota</taxon>
        <taxon>Viridiplantae</taxon>
        <taxon>Streptophyta</taxon>
        <taxon>Embryophyta</taxon>
        <taxon>Tracheophyta</taxon>
        <taxon>Spermatophyta</taxon>
        <taxon>Magnoliopsida</taxon>
        <taxon>Liliopsida</taxon>
        <taxon>Poales</taxon>
        <taxon>Poaceae</taxon>
        <taxon>PACMAD clade</taxon>
        <taxon>Panicoideae</taxon>
        <taxon>Panicodae</taxon>
        <taxon>Paniceae</taxon>
        <taxon>Anthephorinae</taxon>
        <taxon>Digitaria</taxon>
    </lineage>
</organism>
<dbReference type="OrthoDB" id="2016095at2759"/>
<dbReference type="SUPFAM" id="SSF52058">
    <property type="entry name" value="L domain-like"/>
    <property type="match status" value="1"/>
</dbReference>
<accession>A0A835EWB6</accession>